<evidence type="ECO:0000313" key="2">
    <source>
        <dbReference type="EMBL" id="QHT37764.1"/>
    </source>
</evidence>
<evidence type="ECO:0000256" key="1">
    <source>
        <dbReference type="SAM" id="Phobius"/>
    </source>
</evidence>
<reference evidence="2" key="1">
    <citation type="journal article" date="2020" name="Nature">
        <title>Giant virus diversity and host interactions through global metagenomics.</title>
        <authorList>
            <person name="Schulz F."/>
            <person name="Roux S."/>
            <person name="Paez-Espino D."/>
            <person name="Jungbluth S."/>
            <person name="Walsh D.A."/>
            <person name="Denef V.J."/>
            <person name="McMahon K.D."/>
            <person name="Konstantinidis K.T."/>
            <person name="Eloe-Fadrosh E.A."/>
            <person name="Kyrpides N.C."/>
            <person name="Woyke T."/>
        </authorList>
    </citation>
    <scope>NUCLEOTIDE SEQUENCE</scope>
    <source>
        <strain evidence="2">GVMAG-S-ERX556049-19</strain>
    </source>
</reference>
<keyword evidence="1" id="KW-1133">Transmembrane helix</keyword>
<accession>A0A6C0F9L1</accession>
<sequence>MNLFKYINVKLFIISLFLGLFAVYISMPDMRIIKVFPNPDNVALLQYKDQTDTCFSLKQTEVDCPKNEGDIAKIPAQA</sequence>
<protein>
    <submittedName>
        <fullName evidence="2">Uncharacterized protein</fullName>
    </submittedName>
</protein>
<organism evidence="2">
    <name type="scientific">viral metagenome</name>
    <dbReference type="NCBI Taxonomy" id="1070528"/>
    <lineage>
        <taxon>unclassified sequences</taxon>
        <taxon>metagenomes</taxon>
        <taxon>organismal metagenomes</taxon>
    </lineage>
</organism>
<dbReference type="AlphaFoldDB" id="A0A6C0F9L1"/>
<proteinExistence type="predicted"/>
<keyword evidence="1" id="KW-0812">Transmembrane</keyword>
<feature type="transmembrane region" description="Helical" evidence="1">
    <location>
        <begin position="6"/>
        <end position="25"/>
    </location>
</feature>
<dbReference type="EMBL" id="MN738820">
    <property type="protein sequence ID" value="QHT37764.1"/>
    <property type="molecule type" value="Genomic_DNA"/>
</dbReference>
<name>A0A6C0F9L1_9ZZZZ</name>
<keyword evidence="1" id="KW-0472">Membrane</keyword>